<evidence type="ECO:0000313" key="7">
    <source>
        <dbReference type="EMBL" id="KAJ8985041.1"/>
    </source>
</evidence>
<comment type="similarity">
    <text evidence="2">Belongs to the NOP14 family.</text>
</comment>
<name>A0ABQ9K385_9CUCU</name>
<keyword evidence="4" id="KW-0698">rRNA processing</keyword>
<keyword evidence="3" id="KW-0690">Ribosome biogenesis</keyword>
<evidence type="ECO:0000256" key="4">
    <source>
        <dbReference type="ARBA" id="ARBA00022552"/>
    </source>
</evidence>
<dbReference type="PANTHER" id="PTHR23183">
    <property type="entry name" value="NOP14"/>
    <property type="match status" value="1"/>
</dbReference>
<comment type="subcellular location">
    <subcellularLocation>
        <location evidence="1">Nucleus</location>
        <location evidence="1">Nucleolus</location>
    </subcellularLocation>
</comment>
<dbReference type="InterPro" id="IPR007276">
    <property type="entry name" value="Nop14"/>
</dbReference>
<comment type="caution">
    <text evidence="7">The sequence shown here is derived from an EMBL/GenBank/DDBJ whole genome shotgun (WGS) entry which is preliminary data.</text>
</comment>
<evidence type="ECO:0000256" key="6">
    <source>
        <dbReference type="ARBA" id="ARBA00024695"/>
    </source>
</evidence>
<evidence type="ECO:0000256" key="1">
    <source>
        <dbReference type="ARBA" id="ARBA00004604"/>
    </source>
</evidence>
<evidence type="ECO:0000313" key="8">
    <source>
        <dbReference type="Proteomes" id="UP001162164"/>
    </source>
</evidence>
<evidence type="ECO:0000256" key="5">
    <source>
        <dbReference type="ARBA" id="ARBA00023242"/>
    </source>
</evidence>
<dbReference type="Pfam" id="PF04147">
    <property type="entry name" value="Nop14"/>
    <property type="match status" value="1"/>
</dbReference>
<keyword evidence="8" id="KW-1185">Reference proteome</keyword>
<organism evidence="7 8">
    <name type="scientific">Molorchus minor</name>
    <dbReference type="NCBI Taxonomy" id="1323400"/>
    <lineage>
        <taxon>Eukaryota</taxon>
        <taxon>Metazoa</taxon>
        <taxon>Ecdysozoa</taxon>
        <taxon>Arthropoda</taxon>
        <taxon>Hexapoda</taxon>
        <taxon>Insecta</taxon>
        <taxon>Pterygota</taxon>
        <taxon>Neoptera</taxon>
        <taxon>Endopterygota</taxon>
        <taxon>Coleoptera</taxon>
        <taxon>Polyphaga</taxon>
        <taxon>Cucujiformia</taxon>
        <taxon>Chrysomeloidea</taxon>
        <taxon>Cerambycidae</taxon>
        <taxon>Lamiinae</taxon>
        <taxon>Monochamini</taxon>
        <taxon>Molorchus</taxon>
    </lineage>
</organism>
<reference evidence="7" key="1">
    <citation type="journal article" date="2023" name="Insect Mol. Biol.">
        <title>Genome sequencing provides insights into the evolution of gene families encoding plant cell wall-degrading enzymes in longhorned beetles.</title>
        <authorList>
            <person name="Shin N.R."/>
            <person name="Okamura Y."/>
            <person name="Kirsch R."/>
            <person name="Pauchet Y."/>
        </authorList>
    </citation>
    <scope>NUCLEOTIDE SEQUENCE</scope>
    <source>
        <strain evidence="7">MMC_N1</strain>
    </source>
</reference>
<keyword evidence="5" id="KW-0539">Nucleus</keyword>
<gene>
    <name evidence="7" type="ORF">NQ317_016952</name>
</gene>
<evidence type="ECO:0000256" key="2">
    <source>
        <dbReference type="ARBA" id="ARBA00007466"/>
    </source>
</evidence>
<dbReference type="EMBL" id="JAPWTJ010000021">
    <property type="protein sequence ID" value="KAJ8985041.1"/>
    <property type="molecule type" value="Genomic_DNA"/>
</dbReference>
<sequence>MNLNEEIKNDLLKRKVVMEKAREELPYTFSLPETYESLQKSFENQSSTHQFIIMERMIKCNHPSLAEGNKDDLGLLFAYLLQHLNDLFSDTLNEQSIKNSFDVFKTLTPQLFDLAQFNPENTHNSILEVLKEKQSEFRKKRKEYPGIEVLIFFEVGQLLVLYV</sequence>
<protein>
    <submittedName>
        <fullName evidence="7">Uncharacterized protein</fullName>
    </submittedName>
</protein>
<dbReference type="PANTHER" id="PTHR23183:SF0">
    <property type="entry name" value="NUCLEOLAR PROTEIN 14"/>
    <property type="match status" value="1"/>
</dbReference>
<dbReference type="Proteomes" id="UP001162164">
    <property type="component" value="Unassembled WGS sequence"/>
</dbReference>
<accession>A0ABQ9K385</accession>
<proteinExistence type="inferred from homology"/>
<evidence type="ECO:0000256" key="3">
    <source>
        <dbReference type="ARBA" id="ARBA00022517"/>
    </source>
</evidence>
<comment type="function">
    <text evidence="6">Involved in nucleolar processing of pre-18S ribosomal RNA. Has a role in the nuclear export of 40S pre-ribosomal subunit to the cytoplasm.</text>
</comment>